<organism evidence="1 2">
    <name type="scientific">Panagrolaimus sp. JU765</name>
    <dbReference type="NCBI Taxonomy" id="591449"/>
    <lineage>
        <taxon>Eukaryota</taxon>
        <taxon>Metazoa</taxon>
        <taxon>Ecdysozoa</taxon>
        <taxon>Nematoda</taxon>
        <taxon>Chromadorea</taxon>
        <taxon>Rhabditida</taxon>
        <taxon>Tylenchina</taxon>
        <taxon>Panagrolaimomorpha</taxon>
        <taxon>Panagrolaimoidea</taxon>
        <taxon>Panagrolaimidae</taxon>
        <taxon>Panagrolaimus</taxon>
    </lineage>
</organism>
<proteinExistence type="predicted"/>
<dbReference type="WBParaSite" id="JU765_v2.g5337.t1">
    <property type="protein sequence ID" value="JU765_v2.g5337.t1"/>
    <property type="gene ID" value="JU765_v2.g5337"/>
</dbReference>
<reference evidence="2" key="1">
    <citation type="submission" date="2022-11" db="UniProtKB">
        <authorList>
            <consortium name="WormBaseParasite"/>
        </authorList>
    </citation>
    <scope>IDENTIFICATION</scope>
</reference>
<evidence type="ECO:0000313" key="1">
    <source>
        <dbReference type="Proteomes" id="UP000887576"/>
    </source>
</evidence>
<evidence type="ECO:0000313" key="2">
    <source>
        <dbReference type="WBParaSite" id="JU765_v2.g5337.t1"/>
    </source>
</evidence>
<sequence length="345" mass="39240">MSKIAILLSRLIKEGTAPKRFYDISGVENVISNAKHVSLGSEDKFREVAKELSAELALPDPPELSSQFVNPPEQLTNDEKFNWYLLMDAINFHFYYPDGGRYKVSDGTNCYSGSMAGAAAINLWIKENPNILTPGTFSQVKKHDVSKYFRDVNGCEIPMIDERVDSINSTFSALKDYAGSFYSVVEQCEWDSAKLLCFILENFPSFLDVDVYKLDDGTEEEVAFCKRAQLLIADTFRNLGHLSGKVLNDDFLSAFADYRIPQVLRYFGLIIFDDYLDQEIRKGFIEDKQLEIEIRAATLAACHRLSLICGKSSADIDYALWKKRRIFGQSLDSDFPYHKSLTIFY</sequence>
<dbReference type="Proteomes" id="UP000887576">
    <property type="component" value="Unplaced"/>
</dbReference>
<protein>
    <submittedName>
        <fullName evidence="2">Queuosine 5'-phosphate N-glycosylase/hydrolase</fullName>
    </submittedName>
</protein>
<accession>A0AC34RCC3</accession>
<name>A0AC34RCC3_9BILA</name>